<dbReference type="EMBL" id="KB030861">
    <property type="protein sequence ID" value="ELK08934.1"/>
    <property type="molecule type" value="Genomic_DNA"/>
</dbReference>
<dbReference type="Proteomes" id="UP000010552">
    <property type="component" value="Unassembled WGS sequence"/>
</dbReference>
<accession>L5KB98</accession>
<name>L5KB98_PTEAL</name>
<protein>
    <submittedName>
        <fullName evidence="2">Uncharacterized protein</fullName>
    </submittedName>
</protein>
<sequence>MLNPHPLGNAESWLLGQSICSVSVPRDRGSWRRSPALGDQLSRERDREASPERWASKSSALSGQHPPGQAPPSSPADEGLNAGGPSSARGDRPSSSERSQDQSGASAPLKLQLPAGGTKTSHGQSPFGVDASEVPQTRPVTPEGRYGRHVEGAGKAESLPVTPDRFPSLPLPVLAISAASEF</sequence>
<dbReference type="InParanoid" id="L5KB98"/>
<keyword evidence="3" id="KW-1185">Reference proteome</keyword>
<evidence type="ECO:0000256" key="1">
    <source>
        <dbReference type="SAM" id="MobiDB-lite"/>
    </source>
</evidence>
<feature type="compositionally biased region" description="Basic and acidic residues" evidence="1">
    <location>
        <begin position="41"/>
        <end position="55"/>
    </location>
</feature>
<feature type="compositionally biased region" description="Basic and acidic residues" evidence="1">
    <location>
        <begin position="89"/>
        <end position="100"/>
    </location>
</feature>
<feature type="region of interest" description="Disordered" evidence="1">
    <location>
        <begin position="24"/>
        <end position="169"/>
    </location>
</feature>
<organism evidence="2 3">
    <name type="scientific">Pteropus alecto</name>
    <name type="common">Black flying fox</name>
    <dbReference type="NCBI Taxonomy" id="9402"/>
    <lineage>
        <taxon>Eukaryota</taxon>
        <taxon>Metazoa</taxon>
        <taxon>Chordata</taxon>
        <taxon>Craniata</taxon>
        <taxon>Vertebrata</taxon>
        <taxon>Euteleostomi</taxon>
        <taxon>Mammalia</taxon>
        <taxon>Eutheria</taxon>
        <taxon>Laurasiatheria</taxon>
        <taxon>Chiroptera</taxon>
        <taxon>Yinpterochiroptera</taxon>
        <taxon>Pteropodoidea</taxon>
        <taxon>Pteropodidae</taxon>
        <taxon>Pteropodinae</taxon>
        <taxon>Pteropus</taxon>
    </lineage>
</organism>
<evidence type="ECO:0000313" key="2">
    <source>
        <dbReference type="EMBL" id="ELK08934.1"/>
    </source>
</evidence>
<dbReference type="AlphaFoldDB" id="L5KB98"/>
<feature type="compositionally biased region" description="Basic and acidic residues" evidence="1">
    <location>
        <begin position="145"/>
        <end position="154"/>
    </location>
</feature>
<gene>
    <name evidence="2" type="ORF">PAL_GLEAN10012208</name>
</gene>
<reference evidence="3" key="1">
    <citation type="journal article" date="2013" name="Science">
        <title>Comparative analysis of bat genomes provides insight into the evolution of flight and immunity.</title>
        <authorList>
            <person name="Zhang G."/>
            <person name="Cowled C."/>
            <person name="Shi Z."/>
            <person name="Huang Z."/>
            <person name="Bishop-Lilly K.A."/>
            <person name="Fang X."/>
            <person name="Wynne J.W."/>
            <person name="Xiong Z."/>
            <person name="Baker M.L."/>
            <person name="Zhao W."/>
            <person name="Tachedjian M."/>
            <person name="Zhu Y."/>
            <person name="Zhou P."/>
            <person name="Jiang X."/>
            <person name="Ng J."/>
            <person name="Yang L."/>
            <person name="Wu L."/>
            <person name="Xiao J."/>
            <person name="Feng Y."/>
            <person name="Chen Y."/>
            <person name="Sun X."/>
            <person name="Zhang Y."/>
            <person name="Marsh G.A."/>
            <person name="Crameri G."/>
            <person name="Broder C.C."/>
            <person name="Frey K.G."/>
            <person name="Wang L.F."/>
            <person name="Wang J."/>
        </authorList>
    </citation>
    <scope>NUCLEOTIDE SEQUENCE [LARGE SCALE GENOMIC DNA]</scope>
</reference>
<proteinExistence type="predicted"/>
<evidence type="ECO:0000313" key="3">
    <source>
        <dbReference type="Proteomes" id="UP000010552"/>
    </source>
</evidence>